<dbReference type="InterPro" id="IPR006118">
    <property type="entry name" value="Recombinase_CS"/>
</dbReference>
<dbReference type="InterPro" id="IPR006119">
    <property type="entry name" value="Resolv_N"/>
</dbReference>
<dbReference type="PANTHER" id="PTHR30461:SF26">
    <property type="entry name" value="RESOLVASE HOMOLOG YNEB"/>
    <property type="match status" value="1"/>
</dbReference>
<dbReference type="PROSITE" id="PS00398">
    <property type="entry name" value="RECOMBINASES_2"/>
    <property type="match status" value="1"/>
</dbReference>
<name>A0A243AG51_BACTU</name>
<reference evidence="8 9" key="1">
    <citation type="submission" date="2016-10" db="EMBL/GenBank/DDBJ databases">
        <title>Comparative genomics of Bacillus thuringiensis reveals a path to pathogens against multiple invertebrate hosts.</title>
        <authorList>
            <person name="Zheng J."/>
            <person name="Gao Q."/>
            <person name="Liu H."/>
            <person name="Peng D."/>
            <person name="Ruan L."/>
            <person name="Sun M."/>
        </authorList>
    </citation>
    <scope>NUCLEOTIDE SEQUENCE [LARGE SCALE GENOMIC DNA]</scope>
    <source>
        <strain evidence="8">BGSC 4BM1</strain>
    </source>
</reference>
<gene>
    <name evidence="8" type="ORF">BK732_12675</name>
</gene>
<dbReference type="GO" id="GO:0015074">
    <property type="term" value="P:DNA integration"/>
    <property type="evidence" value="ECO:0007669"/>
    <property type="project" value="UniProtKB-KW"/>
</dbReference>
<dbReference type="SUPFAM" id="SSF53041">
    <property type="entry name" value="Resolvase-like"/>
    <property type="match status" value="1"/>
</dbReference>
<dbReference type="Proteomes" id="UP000194860">
    <property type="component" value="Unassembled WGS sequence"/>
</dbReference>
<dbReference type="InterPro" id="IPR036162">
    <property type="entry name" value="Resolvase-like_N_sf"/>
</dbReference>
<dbReference type="SMART" id="SM00857">
    <property type="entry name" value="Resolvase"/>
    <property type="match status" value="1"/>
</dbReference>
<protein>
    <submittedName>
        <fullName evidence="8">Transposon DNA-invertase</fullName>
    </submittedName>
</protein>
<dbReference type="Pfam" id="PF00239">
    <property type="entry name" value="Resolvase"/>
    <property type="match status" value="1"/>
</dbReference>
<comment type="similarity">
    <text evidence="1">Belongs to the site-specific recombinase resolvase family.</text>
</comment>
<evidence type="ECO:0000256" key="5">
    <source>
        <dbReference type="PIRSR" id="PIRSR606118-50"/>
    </source>
</evidence>
<dbReference type="InterPro" id="IPR050639">
    <property type="entry name" value="SSR_resolvase"/>
</dbReference>
<dbReference type="InterPro" id="IPR006120">
    <property type="entry name" value="Resolvase_HTH_dom"/>
</dbReference>
<dbReference type="PANTHER" id="PTHR30461">
    <property type="entry name" value="DNA-INVERTASE FROM LAMBDOID PROPHAGE"/>
    <property type="match status" value="1"/>
</dbReference>
<evidence type="ECO:0000256" key="2">
    <source>
        <dbReference type="ARBA" id="ARBA00022908"/>
    </source>
</evidence>
<evidence type="ECO:0000256" key="1">
    <source>
        <dbReference type="ARBA" id="ARBA00009913"/>
    </source>
</evidence>
<dbReference type="Pfam" id="PF02796">
    <property type="entry name" value="HTH_7"/>
    <property type="match status" value="1"/>
</dbReference>
<evidence type="ECO:0000313" key="8">
    <source>
        <dbReference type="EMBL" id="OTY19907.1"/>
    </source>
</evidence>
<dbReference type="EMBL" id="NFDG01000096">
    <property type="protein sequence ID" value="OTY19907.1"/>
    <property type="molecule type" value="Genomic_DNA"/>
</dbReference>
<dbReference type="GO" id="GO:0003677">
    <property type="term" value="F:DNA binding"/>
    <property type="evidence" value="ECO:0007669"/>
    <property type="project" value="UniProtKB-KW"/>
</dbReference>
<dbReference type="CDD" id="cd03768">
    <property type="entry name" value="SR_ResInv"/>
    <property type="match status" value="1"/>
</dbReference>
<accession>A0A243AG51</accession>
<keyword evidence="3" id="KW-0238">DNA-binding</keyword>
<dbReference type="PROSITE" id="PS51736">
    <property type="entry name" value="RECOMBINASES_3"/>
    <property type="match status" value="1"/>
</dbReference>
<comment type="caution">
    <text evidence="8">The sequence shown here is derived from an EMBL/GenBank/DDBJ whole genome shotgun (WGS) entry which is preliminary data.</text>
</comment>
<keyword evidence="4" id="KW-0233">DNA recombination</keyword>
<dbReference type="Gene3D" id="3.40.50.1390">
    <property type="entry name" value="Resolvase, N-terminal catalytic domain"/>
    <property type="match status" value="1"/>
</dbReference>
<evidence type="ECO:0000256" key="4">
    <source>
        <dbReference type="ARBA" id="ARBA00023172"/>
    </source>
</evidence>
<dbReference type="RefSeq" id="WP_088031921.1">
    <property type="nucleotide sequence ID" value="NZ_NFDG01000096.1"/>
</dbReference>
<dbReference type="Gene3D" id="1.10.10.60">
    <property type="entry name" value="Homeodomain-like"/>
    <property type="match status" value="1"/>
</dbReference>
<keyword evidence="2" id="KW-0229">DNA integration</keyword>
<evidence type="ECO:0000313" key="9">
    <source>
        <dbReference type="Proteomes" id="UP000194860"/>
    </source>
</evidence>
<dbReference type="AlphaFoldDB" id="A0A243AG51"/>
<organism evidence="8 9">
    <name type="scientific">Bacillus thuringiensis serovar navarrensis</name>
    <dbReference type="NCBI Taxonomy" id="339658"/>
    <lineage>
        <taxon>Bacteria</taxon>
        <taxon>Bacillati</taxon>
        <taxon>Bacillota</taxon>
        <taxon>Bacilli</taxon>
        <taxon>Bacillales</taxon>
        <taxon>Bacillaceae</taxon>
        <taxon>Bacillus</taxon>
        <taxon>Bacillus cereus group</taxon>
    </lineage>
</organism>
<evidence type="ECO:0000256" key="3">
    <source>
        <dbReference type="ARBA" id="ARBA00023125"/>
    </source>
</evidence>
<evidence type="ECO:0000259" key="7">
    <source>
        <dbReference type="PROSITE" id="PS51736"/>
    </source>
</evidence>
<dbReference type="GO" id="GO:0000150">
    <property type="term" value="F:DNA strand exchange activity"/>
    <property type="evidence" value="ECO:0007669"/>
    <property type="project" value="InterPro"/>
</dbReference>
<dbReference type="PROSITE" id="PS00397">
    <property type="entry name" value="RECOMBINASES_1"/>
    <property type="match status" value="1"/>
</dbReference>
<sequence>MKIAYARVSTLDQNLNRQIQTLKEFGAEKIFSEQKSGASVHNREAFQEALKFVRSGDTFMVEAIDRLGRNYDEIIQTVNCLKRKEVKLIITSLPIMAEVIGNSLLDKFIKDLIVQILAMIAEQERTETKRRQAQGISIAKQKGVYKGRPTLYSPKAKDPQKRLVYTRVVEMLNDGEAISHIAKENGITRQTVYRIKNALSNSDSNMEV</sequence>
<feature type="active site" description="O-(5'-phospho-DNA)-serine intermediate" evidence="5 6">
    <location>
        <position position="9"/>
    </location>
</feature>
<evidence type="ECO:0000256" key="6">
    <source>
        <dbReference type="PROSITE-ProRule" id="PRU10137"/>
    </source>
</evidence>
<proteinExistence type="inferred from homology"/>
<feature type="domain" description="Resolvase/invertase-type recombinase catalytic" evidence="7">
    <location>
        <begin position="1"/>
        <end position="143"/>
    </location>
</feature>